<feature type="domain" description="Glycosyl transferase family 25" evidence="1">
    <location>
        <begin position="5"/>
        <end position="178"/>
    </location>
</feature>
<dbReference type="InterPro" id="IPR002654">
    <property type="entry name" value="Glyco_trans_25"/>
</dbReference>
<reference evidence="2" key="1">
    <citation type="submission" date="2021-08" db="EMBL/GenBank/DDBJ databases">
        <title>Hoeflea bacterium WL0058 sp. nov., isolated from the sediment.</title>
        <authorList>
            <person name="Wang L."/>
            <person name="Zhang D."/>
        </authorList>
    </citation>
    <scope>NUCLEOTIDE SEQUENCE</scope>
    <source>
        <strain evidence="2">WL0058</strain>
    </source>
</reference>
<dbReference type="RefSeq" id="WP_220230477.1">
    <property type="nucleotide sequence ID" value="NZ_JAICBX010000004.1"/>
</dbReference>
<accession>A0AAE3D3F9</accession>
<dbReference type="Pfam" id="PF01755">
    <property type="entry name" value="Glyco_transf_25"/>
    <property type="match status" value="1"/>
</dbReference>
<proteinExistence type="predicted"/>
<dbReference type="EMBL" id="JAICBX010000004">
    <property type="protein sequence ID" value="MBW8639771.1"/>
    <property type="molecule type" value="Genomic_DNA"/>
</dbReference>
<evidence type="ECO:0000313" key="2">
    <source>
        <dbReference type="EMBL" id="MBW8639771.1"/>
    </source>
</evidence>
<evidence type="ECO:0000313" key="3">
    <source>
        <dbReference type="Proteomes" id="UP001196509"/>
    </source>
</evidence>
<dbReference type="Proteomes" id="UP001196509">
    <property type="component" value="Unassembled WGS sequence"/>
</dbReference>
<evidence type="ECO:0000259" key="1">
    <source>
        <dbReference type="Pfam" id="PF01755"/>
    </source>
</evidence>
<gene>
    <name evidence="2" type="ORF">K1W69_21435</name>
</gene>
<sequence>MLNWPIHVINLDRSIARRNAIEEEMLRLDFPFRRFSAIDGEELDRTRMSEHPVQPERAIIKKPLTRAEIACYLSHIAVWKEIAQGDHPAAFVFEDDATFGEDAAAVLKEIASRTPDWDILKLYSDKTKHLFDREFLGYGYYYGVSRILPMSTIGYAITKPAAAYMAQRVSRFSLPVDMDMKQWWNHEACVKIVQPSVCQPSEALQTSSEINQDRESLWAGGDISRFIRNTRYQCATKWAVFRNSHMQRRRATWPVASLATGERETDGN</sequence>
<dbReference type="AlphaFoldDB" id="A0AAE3D3F9"/>
<protein>
    <submittedName>
        <fullName evidence="2">Glycosyltransferase family 25 protein</fullName>
    </submittedName>
</protein>
<dbReference type="CDD" id="cd06532">
    <property type="entry name" value="Glyco_transf_25"/>
    <property type="match status" value="1"/>
</dbReference>
<keyword evidence="3" id="KW-1185">Reference proteome</keyword>
<name>A0AAE3D3F9_9HYPH</name>
<comment type="caution">
    <text evidence="2">The sequence shown here is derived from an EMBL/GenBank/DDBJ whole genome shotgun (WGS) entry which is preliminary data.</text>
</comment>
<organism evidence="2 3">
    <name type="scientific">Flavimaribacter sediminis</name>
    <dbReference type="NCBI Taxonomy" id="2865987"/>
    <lineage>
        <taxon>Bacteria</taxon>
        <taxon>Pseudomonadati</taxon>
        <taxon>Pseudomonadota</taxon>
        <taxon>Alphaproteobacteria</taxon>
        <taxon>Hyphomicrobiales</taxon>
        <taxon>Rhizobiaceae</taxon>
        <taxon>Flavimaribacter</taxon>
    </lineage>
</organism>